<reference evidence="2" key="1">
    <citation type="submission" date="2023-03" db="EMBL/GenBank/DDBJ databases">
        <title>Massive genome expansion in bonnet fungi (Mycena s.s.) driven by repeated elements and novel gene families across ecological guilds.</title>
        <authorList>
            <consortium name="Lawrence Berkeley National Laboratory"/>
            <person name="Harder C.B."/>
            <person name="Miyauchi S."/>
            <person name="Viragh M."/>
            <person name="Kuo A."/>
            <person name="Thoen E."/>
            <person name="Andreopoulos B."/>
            <person name="Lu D."/>
            <person name="Skrede I."/>
            <person name="Drula E."/>
            <person name="Henrissat B."/>
            <person name="Morin E."/>
            <person name="Kohler A."/>
            <person name="Barry K."/>
            <person name="LaButti K."/>
            <person name="Morin E."/>
            <person name="Salamov A."/>
            <person name="Lipzen A."/>
            <person name="Mereny Z."/>
            <person name="Hegedus B."/>
            <person name="Baldrian P."/>
            <person name="Stursova M."/>
            <person name="Weitz H."/>
            <person name="Taylor A."/>
            <person name="Grigoriev I.V."/>
            <person name="Nagy L.G."/>
            <person name="Martin F."/>
            <person name="Kauserud H."/>
        </authorList>
    </citation>
    <scope>NUCLEOTIDE SEQUENCE</scope>
    <source>
        <strain evidence="2">CBHHK002</strain>
    </source>
</reference>
<comment type="caution">
    <text evidence="2">The sequence shown here is derived from an EMBL/GenBank/DDBJ whole genome shotgun (WGS) entry which is preliminary data.</text>
</comment>
<evidence type="ECO:0000313" key="2">
    <source>
        <dbReference type="EMBL" id="KAJ7323508.1"/>
    </source>
</evidence>
<protein>
    <recommendedName>
        <fullName evidence="4">Ubiquitin-like protease family profile domain-containing protein</fullName>
    </recommendedName>
</protein>
<feature type="compositionally biased region" description="Low complexity" evidence="1">
    <location>
        <begin position="127"/>
        <end position="141"/>
    </location>
</feature>
<dbReference type="Gene3D" id="3.40.395.10">
    <property type="entry name" value="Adenoviral Proteinase, Chain A"/>
    <property type="match status" value="1"/>
</dbReference>
<feature type="compositionally biased region" description="Basic and acidic residues" evidence="1">
    <location>
        <begin position="343"/>
        <end position="356"/>
    </location>
</feature>
<gene>
    <name evidence="2" type="ORF">DFH08DRAFT_817537</name>
</gene>
<evidence type="ECO:0000313" key="3">
    <source>
        <dbReference type="Proteomes" id="UP001218218"/>
    </source>
</evidence>
<feature type="region of interest" description="Disordered" evidence="1">
    <location>
        <begin position="216"/>
        <end position="240"/>
    </location>
</feature>
<dbReference type="EMBL" id="JARIHO010000046">
    <property type="protein sequence ID" value="KAJ7323508.1"/>
    <property type="molecule type" value="Genomic_DNA"/>
</dbReference>
<organism evidence="2 3">
    <name type="scientific">Mycena albidolilacea</name>
    <dbReference type="NCBI Taxonomy" id="1033008"/>
    <lineage>
        <taxon>Eukaryota</taxon>
        <taxon>Fungi</taxon>
        <taxon>Dikarya</taxon>
        <taxon>Basidiomycota</taxon>
        <taxon>Agaricomycotina</taxon>
        <taxon>Agaricomycetes</taxon>
        <taxon>Agaricomycetidae</taxon>
        <taxon>Agaricales</taxon>
        <taxon>Marasmiineae</taxon>
        <taxon>Mycenaceae</taxon>
        <taxon>Mycena</taxon>
    </lineage>
</organism>
<dbReference type="InterPro" id="IPR038765">
    <property type="entry name" value="Papain-like_cys_pep_sf"/>
</dbReference>
<dbReference type="Proteomes" id="UP001218218">
    <property type="component" value="Unassembled WGS sequence"/>
</dbReference>
<proteinExistence type="predicted"/>
<dbReference type="SUPFAM" id="SSF54001">
    <property type="entry name" value="Cysteine proteinases"/>
    <property type="match status" value="1"/>
</dbReference>
<feature type="compositionally biased region" description="Low complexity" evidence="1">
    <location>
        <begin position="368"/>
        <end position="396"/>
    </location>
</feature>
<dbReference type="PANTHER" id="PTHR33096:SF1">
    <property type="entry name" value="CXC1-LIKE CYSTEINE CLUSTER ASSOCIATED WITH KDZ TRANSPOSASES DOMAIN-CONTAINING PROTEIN"/>
    <property type="match status" value="1"/>
</dbReference>
<feature type="region of interest" description="Disordered" evidence="1">
    <location>
        <begin position="368"/>
        <end position="397"/>
    </location>
</feature>
<evidence type="ECO:0000256" key="1">
    <source>
        <dbReference type="SAM" id="MobiDB-lite"/>
    </source>
</evidence>
<dbReference type="Pfam" id="PF18758">
    <property type="entry name" value="KDZ"/>
    <property type="match status" value="1"/>
</dbReference>
<name>A0AAD7EI44_9AGAR</name>
<feature type="region of interest" description="Disordered" evidence="1">
    <location>
        <begin position="320"/>
        <end position="356"/>
    </location>
</feature>
<feature type="region of interest" description="Disordered" evidence="1">
    <location>
        <begin position="111"/>
        <end position="191"/>
    </location>
</feature>
<evidence type="ECO:0008006" key="4">
    <source>
        <dbReference type="Google" id="ProtNLM"/>
    </source>
</evidence>
<feature type="compositionally biased region" description="Pro residues" evidence="1">
    <location>
        <begin position="221"/>
        <end position="233"/>
    </location>
</feature>
<dbReference type="InterPro" id="IPR040521">
    <property type="entry name" value="KDZ"/>
</dbReference>
<keyword evidence="3" id="KW-1185">Reference proteome</keyword>
<dbReference type="PANTHER" id="PTHR33096">
    <property type="entry name" value="CXC2 DOMAIN-CONTAINING PROTEIN"/>
    <property type="match status" value="1"/>
</dbReference>
<accession>A0AAD7EI44</accession>
<sequence>MPCRGIGLEVTHHGSGKSRWSHARVDSPANTFEFCISKNYLKGPAPSSWRSTAFYGSFSATPNWVAASSPFPPPPPPSVPTSLGDVSDASNLPSKRSLGFRWAWTRYSNPSSCWAQPPSAAPPPSPALRSASRATASTLPSGQPPDQMAPVQNKKAAPVQNRRSARTGERASTSGHGVHFISPKKSRDRAKQAVVVNTSAAARSNTLRSRITSLLNKDPWSAPPATGPIPDQPQDPQISSDTKMEDWEDVVMEPPPSLPPPVPIPIHSACCRPPHCLQTIPGARATDPFREGLGNAVMRFSHLRDRARANLEAALVTAADSLFPPTPNTATEAEEAEEVPDPQTRRDASPQETKEATNAEARLLAMGSAGSAAEPTEGGAGSAGSAAEPTEAGAEPRLTSGQAARILRERCPACFGLQEWGRPLRESRRVLQLQAPQNCQRQANFIQPRVLHLQREAAARKKTPAKFTPTIPQDALDACEESWDAANESKKKVDPKQYDASGIFAMTCRHAQVLFFVDIDTPGERQEYIVACLDEIARLLPLTATILQAYNIACVTDHSFNLFPILIDGLRERIGFIINAMHAYGHQWICQLVYSPHLRRGVGLTDQEGVERVWSRIRRLIPLTRHQWNSQRIWTIDQYIAFINDEGRDGLGGWIARQQKNLEKKEDTCLKVLADCRVPETELRRQWKEQKAAQTSARSHAPARLRRDLDKVLALQTQIESVEKAIAEVKTSITTAGASANSLLLLGSLEATREMLSEQADTLYASLNIHETFPQLRDLPLDFVRTLLLTRDLKINIRKRAVGSFLEWESLDRAVSGRREPLGTKMHQTTRKAITRRQPALLRSIRKFNSYCCELERLRPSTCHIPIPSPLPTQLNGLRTDPTLHEDVWIEPCVGRIPRWLDDENVRDGIRALHVFDRCREEGARLNAERCNLPSRAILASASAILASPGSTIRPNVTTGALALAPLSSASRTILPVTALPLAPISSASHAIIASASAILAPPTGPTAVNITSTICPNATTGALALAPVSSVLRTSLAPAPATPFDSTAATTRAPVALGSDIIRTVTVELDLMVEDLFEGGDTNAADDMVSEDLNPGAISDPDEVGVLGEMLGMVEVDDENEVDNENDTSGIESASVQFEICWDPPGNPSVDPSPLRDLNTCNKFFEPIDPLPRFGCIVVGTDGRKNMSIAVEDIAHFQSPTGRLCGFGLNGVAAALLELFTRTGESARRCTLFSTYDLPRVHFRCSDSELWRVISPSKYWEKNLWLIPIHRRDEQHRVFVLVDVYAERIYFFDSLGGDNWRPDLRLVMLLITRLVILASRHRHPLHVSTPQETPWIVRPLVSVRAHL</sequence>